<dbReference type="Proteomes" id="UP000309952">
    <property type="component" value="Chromosome"/>
</dbReference>
<keyword evidence="2" id="KW-1185">Reference proteome</keyword>
<gene>
    <name evidence="1" type="ORF">NCTC9239_01285</name>
</gene>
<dbReference type="EMBL" id="LR588407">
    <property type="protein sequence ID" value="VTO14118.1"/>
    <property type="molecule type" value="Genomic_DNA"/>
</dbReference>
<proteinExistence type="predicted"/>
<reference evidence="1 2" key="1">
    <citation type="submission" date="2019-04" db="EMBL/GenBank/DDBJ databases">
        <authorList>
            <consortium name="Pathogen Informatics"/>
        </authorList>
    </citation>
    <scope>NUCLEOTIDE SEQUENCE [LARGE SCALE GENOMIC DNA]</scope>
    <source>
        <strain evidence="1 2">NCTC9239</strain>
    </source>
</reference>
<protein>
    <submittedName>
        <fullName evidence="1">Uncharacterized protein</fullName>
    </submittedName>
</protein>
<dbReference type="AlphaFoldDB" id="A0A4P1K0K5"/>
<accession>A0A4P1K0K5</accession>
<sequence>MIAVVAVLQMEIAPMALNKTQLSKVANLNSVAGASGSKQMWHYEAGADAVAAVTAAGYFNDVRGYLKVGDRIDVVAANGAAFRVLTVTAAPKSGNVTTSAAAFS</sequence>
<organism evidence="1 2">
    <name type="scientific">Brevundimonas vancanneytii</name>
    <dbReference type="NCBI Taxonomy" id="1325724"/>
    <lineage>
        <taxon>Bacteria</taxon>
        <taxon>Pseudomonadati</taxon>
        <taxon>Pseudomonadota</taxon>
        <taxon>Alphaproteobacteria</taxon>
        <taxon>Caulobacterales</taxon>
        <taxon>Caulobacteraceae</taxon>
        <taxon>Brevundimonas</taxon>
    </lineage>
</organism>
<evidence type="ECO:0000313" key="1">
    <source>
        <dbReference type="EMBL" id="VTO14118.1"/>
    </source>
</evidence>
<evidence type="ECO:0000313" key="2">
    <source>
        <dbReference type="Proteomes" id="UP000309952"/>
    </source>
</evidence>
<name>A0A4P1K0K5_9CAUL</name>
<dbReference type="KEGG" id="bvy:NCTC9239_01285"/>